<keyword evidence="2 3" id="KW-0067">ATP-binding</keyword>
<gene>
    <name evidence="3 5" type="primary">coaE</name>
    <name evidence="5" type="ORF">Ctaglu_07870</name>
</gene>
<comment type="catalytic activity">
    <reaction evidence="3">
        <text>3'-dephospho-CoA + ATP = ADP + CoA + H(+)</text>
        <dbReference type="Rhea" id="RHEA:18245"/>
        <dbReference type="ChEBI" id="CHEBI:15378"/>
        <dbReference type="ChEBI" id="CHEBI:30616"/>
        <dbReference type="ChEBI" id="CHEBI:57287"/>
        <dbReference type="ChEBI" id="CHEBI:57328"/>
        <dbReference type="ChEBI" id="CHEBI:456216"/>
        <dbReference type="EC" id="2.7.1.24"/>
    </reaction>
</comment>
<comment type="subcellular location">
    <subcellularLocation>
        <location evidence="3">Cytoplasm</location>
    </subcellularLocation>
</comment>
<keyword evidence="3" id="KW-0963">Cytoplasm</keyword>
<evidence type="ECO:0000313" key="6">
    <source>
        <dbReference type="Proteomes" id="UP000287872"/>
    </source>
</evidence>
<dbReference type="EMBL" id="BHYK01000003">
    <property type="protein sequence ID" value="GCD09164.1"/>
    <property type="molecule type" value="Genomic_DNA"/>
</dbReference>
<proteinExistence type="inferred from homology"/>
<dbReference type="CDD" id="cd02022">
    <property type="entry name" value="DPCK"/>
    <property type="match status" value="1"/>
</dbReference>
<feature type="binding site" evidence="3">
    <location>
        <begin position="11"/>
        <end position="16"/>
    </location>
    <ligand>
        <name>ATP</name>
        <dbReference type="ChEBI" id="CHEBI:30616"/>
    </ligand>
</feature>
<dbReference type="Proteomes" id="UP000287872">
    <property type="component" value="Unassembled WGS sequence"/>
</dbReference>
<dbReference type="PROSITE" id="PS51219">
    <property type="entry name" value="DPCK"/>
    <property type="match status" value="1"/>
</dbReference>
<accession>A0A401UI24</accession>
<dbReference type="GO" id="GO:0004140">
    <property type="term" value="F:dephospho-CoA kinase activity"/>
    <property type="evidence" value="ECO:0007669"/>
    <property type="project" value="UniProtKB-UniRule"/>
</dbReference>
<keyword evidence="3 5" id="KW-0418">Kinase</keyword>
<sequence>MLKVGITGGIGSGKSTVTNMLKEKLLPIIDADIVAREVFIINPELISQIKEEFGYEFFDEEGKLRRKEFGNYIFKNDTLRKKLECIIMPFIINEINRRIKAYEQDNCKICFLDAPTLIENNLHTSMDVIILVWVSSDVQIQRIMLRDDLDLDAAIDRIRAQMPIDEKRKFADFIIDNGGSIENTKLQLDLIITQLERLDVKDEV</sequence>
<organism evidence="5 6">
    <name type="scientific">Clostridium tagluense</name>
    <dbReference type="NCBI Taxonomy" id="360422"/>
    <lineage>
        <taxon>Bacteria</taxon>
        <taxon>Bacillati</taxon>
        <taxon>Bacillota</taxon>
        <taxon>Clostridia</taxon>
        <taxon>Eubacteriales</taxon>
        <taxon>Clostridiaceae</taxon>
        <taxon>Clostridium</taxon>
    </lineage>
</organism>
<name>A0A401UI24_9CLOT</name>
<dbReference type="SUPFAM" id="SSF52540">
    <property type="entry name" value="P-loop containing nucleoside triphosphate hydrolases"/>
    <property type="match status" value="1"/>
</dbReference>
<evidence type="ECO:0000256" key="4">
    <source>
        <dbReference type="NCBIfam" id="TIGR00152"/>
    </source>
</evidence>
<dbReference type="GO" id="GO:0005737">
    <property type="term" value="C:cytoplasm"/>
    <property type="evidence" value="ECO:0007669"/>
    <property type="project" value="UniProtKB-SubCell"/>
</dbReference>
<dbReference type="InterPro" id="IPR001977">
    <property type="entry name" value="Depp_CoAkinase"/>
</dbReference>
<keyword evidence="1 3" id="KW-0547">Nucleotide-binding</keyword>
<comment type="pathway">
    <text evidence="3">Cofactor biosynthesis; coenzyme A biosynthesis; CoA from (R)-pantothenate: step 5/5.</text>
</comment>
<dbReference type="Gene3D" id="3.40.50.300">
    <property type="entry name" value="P-loop containing nucleotide triphosphate hydrolases"/>
    <property type="match status" value="1"/>
</dbReference>
<evidence type="ECO:0000256" key="2">
    <source>
        <dbReference type="ARBA" id="ARBA00022840"/>
    </source>
</evidence>
<dbReference type="HAMAP" id="MF_00376">
    <property type="entry name" value="Dephospho_CoA_kinase"/>
    <property type="match status" value="1"/>
</dbReference>
<dbReference type="EC" id="2.7.1.24" evidence="3 4"/>
<keyword evidence="3" id="KW-0808">Transferase</keyword>
<dbReference type="GO" id="GO:0015937">
    <property type="term" value="P:coenzyme A biosynthetic process"/>
    <property type="evidence" value="ECO:0007669"/>
    <property type="project" value="UniProtKB-UniRule"/>
</dbReference>
<evidence type="ECO:0000256" key="1">
    <source>
        <dbReference type="ARBA" id="ARBA00022741"/>
    </source>
</evidence>
<dbReference type="RefSeq" id="WP_124998297.1">
    <property type="nucleotide sequence ID" value="NZ_BHYK01000003.1"/>
</dbReference>
<comment type="function">
    <text evidence="3">Catalyzes the phosphorylation of the 3'-hydroxyl group of dephosphocoenzyme A to form coenzyme A.</text>
</comment>
<reference evidence="5 6" key="1">
    <citation type="submission" date="2018-11" db="EMBL/GenBank/DDBJ databases">
        <title>Genome sequencing and assembly of Clostridium tagluense strain A121.</title>
        <authorList>
            <person name="Murakami T."/>
            <person name="Segawa T."/>
            <person name="Shcherbakova V.A."/>
            <person name="Mori H."/>
            <person name="Yoshimura Y."/>
        </authorList>
    </citation>
    <scope>NUCLEOTIDE SEQUENCE [LARGE SCALE GENOMIC DNA]</scope>
    <source>
        <strain evidence="5 6">A121</strain>
    </source>
</reference>
<dbReference type="Pfam" id="PF01121">
    <property type="entry name" value="CoaE"/>
    <property type="match status" value="1"/>
</dbReference>
<comment type="caution">
    <text evidence="5">The sequence shown here is derived from an EMBL/GenBank/DDBJ whole genome shotgun (WGS) entry which is preliminary data.</text>
</comment>
<dbReference type="PANTHER" id="PTHR10695:SF46">
    <property type="entry name" value="BIFUNCTIONAL COENZYME A SYNTHASE-RELATED"/>
    <property type="match status" value="1"/>
</dbReference>
<dbReference type="OrthoDB" id="9812943at2"/>
<protein>
    <recommendedName>
        <fullName evidence="3 4">Dephospho-CoA kinase</fullName>
        <ecNumber evidence="3 4">2.7.1.24</ecNumber>
    </recommendedName>
    <alternativeName>
        <fullName evidence="3">Dephosphocoenzyme A kinase</fullName>
    </alternativeName>
</protein>
<comment type="similarity">
    <text evidence="3">Belongs to the CoaE family.</text>
</comment>
<dbReference type="InterPro" id="IPR027417">
    <property type="entry name" value="P-loop_NTPase"/>
</dbReference>
<dbReference type="GO" id="GO:0005524">
    <property type="term" value="F:ATP binding"/>
    <property type="evidence" value="ECO:0007669"/>
    <property type="project" value="UniProtKB-UniRule"/>
</dbReference>
<evidence type="ECO:0000256" key="3">
    <source>
        <dbReference type="HAMAP-Rule" id="MF_00376"/>
    </source>
</evidence>
<dbReference type="UniPathway" id="UPA00241">
    <property type="reaction ID" value="UER00356"/>
</dbReference>
<dbReference type="NCBIfam" id="TIGR00152">
    <property type="entry name" value="dephospho-CoA kinase"/>
    <property type="match status" value="1"/>
</dbReference>
<dbReference type="PANTHER" id="PTHR10695">
    <property type="entry name" value="DEPHOSPHO-COA KINASE-RELATED"/>
    <property type="match status" value="1"/>
</dbReference>
<evidence type="ECO:0000313" key="5">
    <source>
        <dbReference type="EMBL" id="GCD09164.1"/>
    </source>
</evidence>
<keyword evidence="3" id="KW-0173">Coenzyme A biosynthesis</keyword>
<keyword evidence="6" id="KW-1185">Reference proteome</keyword>
<dbReference type="AlphaFoldDB" id="A0A401UI24"/>